<proteinExistence type="inferred from homology"/>
<evidence type="ECO:0000256" key="7">
    <source>
        <dbReference type="ARBA" id="ARBA00023136"/>
    </source>
</evidence>
<dbReference type="GO" id="GO:0005741">
    <property type="term" value="C:mitochondrial outer membrane"/>
    <property type="evidence" value="ECO:0007669"/>
    <property type="project" value="UniProtKB-SubCell"/>
</dbReference>
<evidence type="ECO:0000256" key="1">
    <source>
        <dbReference type="ARBA" id="ARBA00009806"/>
    </source>
</evidence>
<name>A0A8U8CD35_GEOPR</name>
<keyword evidence="4 9" id="KW-1133">Transmembrane helix</keyword>
<accession>A0A8U8CD35</accession>
<dbReference type="PANTHER" id="PTHR16501">
    <property type="entry name" value="TRANSPORT AND GOLGI ORGANIZATION PROTEIN 11"/>
    <property type="match status" value="1"/>
</dbReference>
<evidence type="ECO:0000256" key="5">
    <source>
        <dbReference type="ARBA" id="ARBA00023054"/>
    </source>
</evidence>
<dbReference type="GO" id="GO:0090314">
    <property type="term" value="P:positive regulation of protein targeting to membrane"/>
    <property type="evidence" value="ECO:0007669"/>
    <property type="project" value="UniProtKB-UniRule"/>
</dbReference>
<dbReference type="InterPro" id="IPR008518">
    <property type="entry name" value="Mff/Tango-11"/>
</dbReference>
<evidence type="ECO:0000256" key="4">
    <source>
        <dbReference type="ARBA" id="ARBA00022989"/>
    </source>
</evidence>
<dbReference type="GO" id="GO:0090141">
    <property type="term" value="P:positive regulation of mitochondrial fission"/>
    <property type="evidence" value="ECO:0007669"/>
    <property type="project" value="UniProtKB-UniRule"/>
</dbReference>
<evidence type="ECO:0000259" key="10">
    <source>
        <dbReference type="Pfam" id="PF05644"/>
    </source>
</evidence>
<evidence type="ECO:0000256" key="2">
    <source>
        <dbReference type="ARBA" id="ARBA00022692"/>
    </source>
</evidence>
<evidence type="ECO:0000256" key="9">
    <source>
        <dbReference type="RuleBase" id="RU368040"/>
    </source>
</evidence>
<evidence type="ECO:0000313" key="11">
    <source>
        <dbReference type="Ensembl" id="ENSCPVP00000025607.1"/>
    </source>
</evidence>
<keyword evidence="12" id="KW-1185">Reference proteome</keyword>
<feature type="transmembrane region" description="Helical" evidence="9">
    <location>
        <begin position="125"/>
        <end position="143"/>
    </location>
</feature>
<dbReference type="Ensembl" id="ENSCPVT00000024737.1">
    <property type="protein sequence ID" value="ENSCPVP00000025607.1"/>
    <property type="gene ID" value="ENSCPVG00000018014.1"/>
</dbReference>
<dbReference type="GO" id="GO:0006626">
    <property type="term" value="P:protein targeting to mitochondrion"/>
    <property type="evidence" value="ECO:0007669"/>
    <property type="project" value="TreeGrafter"/>
</dbReference>
<sequence>MVTPHSSAPWGSAAFVGSAAPHEQFCPPCISAFLPSSQEPVPAAESTSEEAGVTEVAAMRRQVRWGKGLQMLPGPAFSRGRAPAVPLSCAMGGDSAPVLALQLARISGRLRVLEEQCHAWRQKEALVYSVMISACLINTWLWLRR</sequence>
<evidence type="ECO:0000256" key="8">
    <source>
        <dbReference type="ARBA" id="ARBA00023140"/>
    </source>
</evidence>
<comment type="subcellular location">
    <subcellularLocation>
        <location evidence="9">Mitochondrion outer membrane</location>
        <topology evidence="9">Single-pass type IV membrane protein</topology>
    </subcellularLocation>
    <subcellularLocation>
        <location evidence="9">Peroxisome</location>
    </subcellularLocation>
</comment>
<protein>
    <recommendedName>
        <fullName evidence="9">Mitochondrial fission factor</fullName>
    </recommendedName>
</protein>
<evidence type="ECO:0000256" key="6">
    <source>
        <dbReference type="ARBA" id="ARBA00023128"/>
    </source>
</evidence>
<reference evidence="11" key="1">
    <citation type="submission" date="2020-02" db="EMBL/GenBank/DDBJ databases">
        <authorList>
            <person name="Enbody D E."/>
            <person name="Pettersson E M."/>
        </authorList>
    </citation>
    <scope>NUCLEOTIDE SEQUENCE [LARGE SCALE GENOMIC DNA]</scope>
</reference>
<dbReference type="GO" id="GO:0000266">
    <property type="term" value="P:mitochondrial fission"/>
    <property type="evidence" value="ECO:0007669"/>
    <property type="project" value="UniProtKB-UniRule"/>
</dbReference>
<dbReference type="Proteomes" id="UP000694382">
    <property type="component" value="Chromosome 4A"/>
</dbReference>
<comment type="similarity">
    <text evidence="1 9">Belongs to the Tango11 family.</text>
</comment>
<evidence type="ECO:0000313" key="12">
    <source>
        <dbReference type="Proteomes" id="UP000694382"/>
    </source>
</evidence>
<reference evidence="11" key="2">
    <citation type="submission" date="2025-08" db="UniProtKB">
        <authorList>
            <consortium name="Ensembl"/>
        </authorList>
    </citation>
    <scope>IDENTIFICATION</scope>
</reference>
<feature type="domain" description="Mff-like" evidence="10">
    <location>
        <begin position="98"/>
        <end position="145"/>
    </location>
</feature>
<keyword evidence="5" id="KW-0175">Coiled coil</keyword>
<keyword evidence="2 9" id="KW-0812">Transmembrane</keyword>
<dbReference type="AlphaFoldDB" id="A0A8U8CD35"/>
<keyword evidence="7 9" id="KW-0472">Membrane</keyword>
<comment type="function">
    <text evidence="9">Plays a role in mitochondrial and peroxisomal fission. Promotes the recruitment and association of the fission mediator dynamin-related protein 1 (DNM1L) to the mitochondrial surface.</text>
</comment>
<reference evidence="11" key="3">
    <citation type="submission" date="2025-09" db="UniProtKB">
        <authorList>
            <consortium name="Ensembl"/>
        </authorList>
    </citation>
    <scope>IDENTIFICATION</scope>
</reference>
<dbReference type="InterPro" id="IPR039433">
    <property type="entry name" value="Mff-like_dom"/>
</dbReference>
<keyword evidence="6 9" id="KW-0496">Mitochondrion</keyword>
<dbReference type="GO" id="GO:0005777">
    <property type="term" value="C:peroxisome"/>
    <property type="evidence" value="ECO:0007669"/>
    <property type="project" value="UniProtKB-SubCell"/>
</dbReference>
<keyword evidence="3 9" id="KW-1000">Mitochondrion outer membrane</keyword>
<dbReference type="PANTHER" id="PTHR16501:SF16">
    <property type="entry name" value="MITOCHONDRIAL FISSION FACTOR"/>
    <property type="match status" value="1"/>
</dbReference>
<dbReference type="Pfam" id="PF05644">
    <property type="entry name" value="Miff"/>
    <property type="match status" value="1"/>
</dbReference>
<organism evidence="11 12">
    <name type="scientific">Geospiza parvula</name>
    <name type="common">Small tree-finch</name>
    <name type="synonym">Camarhynchus parvulus</name>
    <dbReference type="NCBI Taxonomy" id="87175"/>
    <lineage>
        <taxon>Eukaryota</taxon>
        <taxon>Metazoa</taxon>
        <taxon>Chordata</taxon>
        <taxon>Craniata</taxon>
        <taxon>Vertebrata</taxon>
        <taxon>Euteleostomi</taxon>
        <taxon>Archelosauria</taxon>
        <taxon>Archosauria</taxon>
        <taxon>Dinosauria</taxon>
        <taxon>Saurischia</taxon>
        <taxon>Theropoda</taxon>
        <taxon>Coelurosauria</taxon>
        <taxon>Aves</taxon>
        <taxon>Neognathae</taxon>
        <taxon>Neoaves</taxon>
        <taxon>Telluraves</taxon>
        <taxon>Australaves</taxon>
        <taxon>Passeriformes</taxon>
        <taxon>Thraupidae</taxon>
        <taxon>Camarhynchus</taxon>
    </lineage>
</organism>
<keyword evidence="8 9" id="KW-0576">Peroxisome</keyword>
<evidence type="ECO:0000256" key="3">
    <source>
        <dbReference type="ARBA" id="ARBA00022787"/>
    </source>
</evidence>